<dbReference type="Gene3D" id="3.60.40.10">
    <property type="entry name" value="PPM-type phosphatase domain"/>
    <property type="match status" value="1"/>
</dbReference>
<dbReference type="Gene3D" id="3.30.450.40">
    <property type="match status" value="1"/>
</dbReference>
<dbReference type="InterPro" id="IPR036388">
    <property type="entry name" value="WH-like_DNA-bd_sf"/>
</dbReference>
<dbReference type="InterPro" id="IPR052016">
    <property type="entry name" value="Bact_Sigma-Reg"/>
</dbReference>
<name>A0ABV3DB91_9ACTN</name>
<reference evidence="9 10" key="1">
    <citation type="submission" date="2024-06" db="EMBL/GenBank/DDBJ databases">
        <title>The Natural Products Discovery Center: Release of the First 8490 Sequenced Strains for Exploring Actinobacteria Biosynthetic Diversity.</title>
        <authorList>
            <person name="Kalkreuter E."/>
            <person name="Kautsar S.A."/>
            <person name="Yang D."/>
            <person name="Bader C.D."/>
            <person name="Teijaro C.N."/>
            <person name="Fluegel L."/>
            <person name="Davis C.M."/>
            <person name="Simpson J.R."/>
            <person name="Lauterbach L."/>
            <person name="Steele A.D."/>
            <person name="Gui C."/>
            <person name="Meng S."/>
            <person name="Li G."/>
            <person name="Viehrig K."/>
            <person name="Ye F."/>
            <person name="Su P."/>
            <person name="Kiefer A.F."/>
            <person name="Nichols A."/>
            <person name="Cepeda A.J."/>
            <person name="Yan W."/>
            <person name="Fan B."/>
            <person name="Jiang Y."/>
            <person name="Adhikari A."/>
            <person name="Zheng C.-J."/>
            <person name="Schuster L."/>
            <person name="Cowan T.M."/>
            <person name="Smanski M.J."/>
            <person name="Chevrette M.G."/>
            <person name="De Carvalho L.P.S."/>
            <person name="Shen B."/>
        </authorList>
    </citation>
    <scope>NUCLEOTIDE SEQUENCE [LARGE SCALE GENOMIC DNA]</scope>
    <source>
        <strain evidence="9 10">NPDC048946</strain>
    </source>
</reference>
<dbReference type="InterPro" id="IPR000014">
    <property type="entry name" value="PAS"/>
</dbReference>
<dbReference type="InterPro" id="IPR000700">
    <property type="entry name" value="PAS-assoc_C"/>
</dbReference>
<evidence type="ECO:0000313" key="10">
    <source>
        <dbReference type="Proteomes" id="UP001551482"/>
    </source>
</evidence>
<dbReference type="InterPro" id="IPR035965">
    <property type="entry name" value="PAS-like_dom_sf"/>
</dbReference>
<dbReference type="PANTHER" id="PTHR43156:SF2">
    <property type="entry name" value="STAGE II SPORULATION PROTEIN E"/>
    <property type="match status" value="1"/>
</dbReference>
<evidence type="ECO:0000256" key="6">
    <source>
        <dbReference type="SAM" id="MobiDB-lite"/>
    </source>
</evidence>
<proteinExistence type="predicted"/>
<dbReference type="SMART" id="SM01012">
    <property type="entry name" value="ANTAR"/>
    <property type="match status" value="1"/>
</dbReference>
<dbReference type="Gene3D" id="2.10.70.100">
    <property type="match status" value="1"/>
</dbReference>
<feature type="compositionally biased region" description="Low complexity" evidence="6">
    <location>
        <begin position="67"/>
        <end position="93"/>
    </location>
</feature>
<dbReference type="SUPFAM" id="SSF55785">
    <property type="entry name" value="PYP-like sensor domain (PAS domain)"/>
    <property type="match status" value="2"/>
</dbReference>
<dbReference type="SMART" id="SM00086">
    <property type="entry name" value="PAC"/>
    <property type="match status" value="1"/>
</dbReference>
<evidence type="ECO:0000256" key="2">
    <source>
        <dbReference type="ARBA" id="ARBA00022777"/>
    </source>
</evidence>
<dbReference type="Pfam" id="PF07228">
    <property type="entry name" value="SpoIIE"/>
    <property type="match status" value="1"/>
</dbReference>
<evidence type="ECO:0000259" key="7">
    <source>
        <dbReference type="PROSITE" id="PS50113"/>
    </source>
</evidence>
<keyword evidence="1" id="KW-0808">Transferase</keyword>
<dbReference type="Pfam" id="PF13426">
    <property type="entry name" value="PAS_9"/>
    <property type="match status" value="1"/>
</dbReference>
<dbReference type="Pfam" id="PF08447">
    <property type="entry name" value="PAS_3"/>
    <property type="match status" value="1"/>
</dbReference>
<comment type="caution">
    <text evidence="9">The sequence shown here is derived from an EMBL/GenBank/DDBJ whole genome shotgun (WGS) entry which is preliminary data.</text>
</comment>
<dbReference type="CDD" id="cd00130">
    <property type="entry name" value="PAS"/>
    <property type="match status" value="1"/>
</dbReference>
<feature type="domain" description="ANTAR" evidence="8">
    <location>
        <begin position="1"/>
        <end position="62"/>
    </location>
</feature>
<feature type="compositionally biased region" description="Gly residues" evidence="6">
    <location>
        <begin position="115"/>
        <end position="129"/>
    </location>
</feature>
<accession>A0ABV3DB91</accession>
<dbReference type="InterPro" id="IPR001610">
    <property type="entry name" value="PAC"/>
</dbReference>
<keyword evidence="2" id="KW-0418">Kinase</keyword>
<dbReference type="EMBL" id="JBEZFP010000007">
    <property type="protein sequence ID" value="MEU8132687.1"/>
    <property type="molecule type" value="Genomic_DNA"/>
</dbReference>
<evidence type="ECO:0000256" key="3">
    <source>
        <dbReference type="ARBA" id="ARBA00022801"/>
    </source>
</evidence>
<dbReference type="Proteomes" id="UP001551482">
    <property type="component" value="Unassembled WGS sequence"/>
</dbReference>
<dbReference type="InterPro" id="IPR013655">
    <property type="entry name" value="PAS_fold_3"/>
</dbReference>
<feature type="domain" description="PAC" evidence="7">
    <location>
        <begin position="570"/>
        <end position="623"/>
    </location>
</feature>
<keyword evidence="10" id="KW-1185">Reference proteome</keyword>
<dbReference type="Gene3D" id="3.30.450.20">
    <property type="entry name" value="PAS domain"/>
    <property type="match status" value="2"/>
</dbReference>
<dbReference type="PANTHER" id="PTHR43156">
    <property type="entry name" value="STAGE II SPORULATION PROTEIN E-RELATED"/>
    <property type="match status" value="1"/>
</dbReference>
<dbReference type="PROSITE" id="PS50113">
    <property type="entry name" value="PAC"/>
    <property type="match status" value="1"/>
</dbReference>
<evidence type="ECO:0000256" key="4">
    <source>
        <dbReference type="ARBA" id="ARBA00023015"/>
    </source>
</evidence>
<dbReference type="SUPFAM" id="SSF81606">
    <property type="entry name" value="PP2C-like"/>
    <property type="match status" value="1"/>
</dbReference>
<sequence length="875" mass="91988">MDRLRAEVDGLRRAMRSRAVIEQAKGLLMARMSCSADEAFGHLAQLSQHTNMKLAEVAAGLLGVAAPPSSPAVPRGGSPGTGQTAAGRTTAPGLPGTESTGVGQPGAEQSDAGQPGTGQPGSGPRGGGQSRRARAAADRKPEGGRRRGTAPTSRTVPPARVHPAEEQPGTTRTPLDLSSEEAARYHLVAAVLETADDGDDMARLLCEEALGSTEACMVAIALLEPDGALRLVGTHGVPAQVASQWQRIPPQTSVPLTDVVHSGEPVHLPDRAAFAARYPQVDAALMPGEQLWVVPLVDAQGATSGALAVGWPASVQDMSAAASFLGALAQLCGGAVPRLAARTARGALSGDEMWFRALLDSLLDPVLILAPIREAGTESAGASTPASGGTGGDHGGVTDFRIDYANAATVDLAGRTGADVVGRRMTDLYPGMVVSGVFGQLLDVQRTGTPYEGEAEQFIEMVSGHLRSSTMTLRAVRFLDGVLLSWRIHDEDERRAAQFAQAQRLANLGTWQYDMGTGETVWSPEMFTIIGLDRADGTPGPAALADAVAPDDLPAVEAVLHELLTEHRPQTLEFRVTRPDGRPCTVRAAAEAVCDPDGEEVLALRGVLQDVTAWRRTQDALADARDQLAEERGRTATQHAAVTLLQRAIIDVPPPSDPEVMRFAAHYVPAESIAQVGGDWYDRVTLPDGRILVAVGDVSGHGLPAAAGMTQVRHALRGMAYTGAEPAQILTWLNRMVCHQRSDYIATVICALVNPRTRTMTWSQAGHLPPLHVREGAPRVLQTPFGMVLGASSGAAYGSAVVDLAPGDMVLMYTDGLVEHRGADLGRGLSRLVGTVREGCDGELDACVEHVMRHLGTPNPQDDTCLIGFQIPGGK</sequence>
<dbReference type="InterPro" id="IPR005561">
    <property type="entry name" value="ANTAR"/>
</dbReference>
<dbReference type="SUPFAM" id="SSF55781">
    <property type="entry name" value="GAF domain-like"/>
    <property type="match status" value="1"/>
</dbReference>
<keyword evidence="3" id="KW-0378">Hydrolase</keyword>
<keyword evidence="5" id="KW-0804">Transcription</keyword>
<evidence type="ECO:0000259" key="8">
    <source>
        <dbReference type="PROSITE" id="PS50921"/>
    </source>
</evidence>
<evidence type="ECO:0000256" key="5">
    <source>
        <dbReference type="ARBA" id="ARBA00023163"/>
    </source>
</evidence>
<dbReference type="Gene3D" id="1.10.10.10">
    <property type="entry name" value="Winged helix-like DNA-binding domain superfamily/Winged helix DNA-binding domain"/>
    <property type="match status" value="1"/>
</dbReference>
<dbReference type="PROSITE" id="PS50921">
    <property type="entry name" value="ANTAR"/>
    <property type="match status" value="1"/>
</dbReference>
<organism evidence="9 10">
    <name type="scientific">Streptodolium elevatio</name>
    <dbReference type="NCBI Taxonomy" id="3157996"/>
    <lineage>
        <taxon>Bacteria</taxon>
        <taxon>Bacillati</taxon>
        <taxon>Actinomycetota</taxon>
        <taxon>Actinomycetes</taxon>
        <taxon>Kitasatosporales</taxon>
        <taxon>Streptomycetaceae</taxon>
        <taxon>Streptodolium</taxon>
    </lineage>
</organism>
<dbReference type="InterPro" id="IPR003018">
    <property type="entry name" value="GAF"/>
</dbReference>
<evidence type="ECO:0000256" key="1">
    <source>
        <dbReference type="ARBA" id="ARBA00022679"/>
    </source>
</evidence>
<protein>
    <submittedName>
        <fullName evidence="9">SpoIIE family protein phosphatase</fullName>
    </submittedName>
</protein>
<feature type="compositionally biased region" description="Basic and acidic residues" evidence="6">
    <location>
        <begin position="135"/>
        <end position="145"/>
    </location>
</feature>
<keyword evidence="4" id="KW-0805">Transcription regulation</keyword>
<dbReference type="InterPro" id="IPR036457">
    <property type="entry name" value="PPM-type-like_dom_sf"/>
</dbReference>
<dbReference type="RefSeq" id="WP_358348918.1">
    <property type="nucleotide sequence ID" value="NZ_JBEZFP010000007.1"/>
</dbReference>
<gene>
    <name evidence="9" type="ORF">AB0C36_04175</name>
</gene>
<dbReference type="Pfam" id="PF01590">
    <property type="entry name" value="GAF"/>
    <property type="match status" value="1"/>
</dbReference>
<dbReference type="InterPro" id="IPR029016">
    <property type="entry name" value="GAF-like_dom_sf"/>
</dbReference>
<dbReference type="InterPro" id="IPR001932">
    <property type="entry name" value="PPM-type_phosphatase-like_dom"/>
</dbReference>
<feature type="region of interest" description="Disordered" evidence="6">
    <location>
        <begin position="67"/>
        <end position="177"/>
    </location>
</feature>
<evidence type="ECO:0000313" key="9">
    <source>
        <dbReference type="EMBL" id="MEU8132687.1"/>
    </source>
</evidence>
<dbReference type="SUPFAM" id="SSF52172">
    <property type="entry name" value="CheY-like"/>
    <property type="match status" value="1"/>
</dbReference>
<dbReference type="InterPro" id="IPR011006">
    <property type="entry name" value="CheY-like_superfamily"/>
</dbReference>
<dbReference type="SMART" id="SM00331">
    <property type="entry name" value="PP2C_SIG"/>
    <property type="match status" value="1"/>
</dbReference>
<dbReference type="Pfam" id="PF03861">
    <property type="entry name" value="ANTAR"/>
    <property type="match status" value="1"/>
</dbReference>